<feature type="compositionally biased region" description="Acidic residues" evidence="1">
    <location>
        <begin position="59"/>
        <end position="69"/>
    </location>
</feature>
<dbReference type="Proteomes" id="UP001055439">
    <property type="component" value="Chromosome 5"/>
</dbReference>
<feature type="compositionally biased region" description="Basic and acidic residues" evidence="1">
    <location>
        <begin position="44"/>
        <end position="58"/>
    </location>
</feature>
<dbReference type="AlphaFoldDB" id="A0A9E7K2H8"/>
<gene>
    <name evidence="2" type="ORF">MUK42_01168</name>
</gene>
<proteinExistence type="predicted"/>
<protein>
    <submittedName>
        <fullName evidence="2">Uncharacterized protein</fullName>
    </submittedName>
</protein>
<evidence type="ECO:0000313" key="2">
    <source>
        <dbReference type="EMBL" id="URE02481.1"/>
    </source>
</evidence>
<evidence type="ECO:0000313" key="3">
    <source>
        <dbReference type="Proteomes" id="UP001055439"/>
    </source>
</evidence>
<sequence>MQKTTCRRSGFRPHDKLHNMSGTESGMLQSRPHPSLSRNLHPRKGTEEVKEIDKKGDEVNDNNDLEETEEVKQNGANLI</sequence>
<name>A0A9E7K2H8_9LILI</name>
<dbReference type="EMBL" id="CP097507">
    <property type="protein sequence ID" value="URE02481.1"/>
    <property type="molecule type" value="Genomic_DNA"/>
</dbReference>
<evidence type="ECO:0000256" key="1">
    <source>
        <dbReference type="SAM" id="MobiDB-lite"/>
    </source>
</evidence>
<keyword evidence="3" id="KW-1185">Reference proteome</keyword>
<feature type="region of interest" description="Disordered" evidence="1">
    <location>
        <begin position="1"/>
        <end position="79"/>
    </location>
</feature>
<accession>A0A9E7K2H8</accession>
<feature type="compositionally biased region" description="Basic residues" evidence="1">
    <location>
        <begin position="1"/>
        <end position="11"/>
    </location>
</feature>
<reference evidence="2" key="1">
    <citation type="submission" date="2022-05" db="EMBL/GenBank/DDBJ databases">
        <title>The Musa troglodytarum L. genome provides insights into the mechanism of non-climacteric behaviour and enrichment of carotenoids.</title>
        <authorList>
            <person name="Wang J."/>
        </authorList>
    </citation>
    <scope>NUCLEOTIDE SEQUENCE</scope>
    <source>
        <tissue evidence="2">Leaf</tissue>
    </source>
</reference>
<organism evidence="2 3">
    <name type="scientific">Musa troglodytarum</name>
    <name type="common">fe'i banana</name>
    <dbReference type="NCBI Taxonomy" id="320322"/>
    <lineage>
        <taxon>Eukaryota</taxon>
        <taxon>Viridiplantae</taxon>
        <taxon>Streptophyta</taxon>
        <taxon>Embryophyta</taxon>
        <taxon>Tracheophyta</taxon>
        <taxon>Spermatophyta</taxon>
        <taxon>Magnoliopsida</taxon>
        <taxon>Liliopsida</taxon>
        <taxon>Zingiberales</taxon>
        <taxon>Musaceae</taxon>
        <taxon>Musa</taxon>
    </lineage>
</organism>